<protein>
    <submittedName>
        <fullName evidence="1">Uncharacterized protein</fullName>
    </submittedName>
</protein>
<evidence type="ECO:0000313" key="2">
    <source>
        <dbReference type="Proteomes" id="UP001063698"/>
    </source>
</evidence>
<dbReference type="AlphaFoldDB" id="A0A977KCM2"/>
<keyword evidence="2" id="KW-1185">Reference proteome</keyword>
<proteinExistence type="predicted"/>
<sequence length="448" mass="50813">MESIVLRSENRTVKLGRVTVITGKRRKEALLSLYSSLAFLDKDVLTKLMKNVLRESSSLSKLCERALDAMEVREGPLSMIRSKRIDASERYLNLIATILIAKSLNKGIDKEEVNELVMEMLKDEAEVLEEGESVRIEFKRIPPLPLDLLNATLLEVLVKSFNKLVALSTSTEPLLESLDIGKDDIEEAMKESFKDFELSRVFELPVTVNFDGALYIKSFLKKIGEEGDLKNLSSVSIGFAFTIKGLKNNLILIIRPYVRVKDLGGGPVSLRALYEKIATEGRDLVREFVVKLFFRPEYGDYLRKIIEEATLKLMSASLENVCKKRYGIGNVKYMPSGRESLMKVLRHCADDEVWRAGAHFLSFSSLVKLNLCTLEKVPEFKSLDHYLIFIEDVEEGLSPEEQREVFDKLVEGNVKVVVSTVSPFIIEEAQRLRDKGVMLYDAEELLDN</sequence>
<gene>
    <name evidence="1" type="ORF">IPA_07420</name>
</gene>
<evidence type="ECO:0000313" key="1">
    <source>
        <dbReference type="EMBL" id="UXD22693.1"/>
    </source>
</evidence>
<dbReference type="EMBL" id="CP006868">
    <property type="protein sequence ID" value="UXD22693.1"/>
    <property type="molecule type" value="Genomic_DNA"/>
</dbReference>
<dbReference type="Proteomes" id="UP001063698">
    <property type="component" value="Chromosome"/>
</dbReference>
<dbReference type="KEGG" id="ipc:IPA_07420"/>
<organism evidence="1 2">
    <name type="scientific">Ignicoccus pacificus DSM 13166</name>
    <dbReference type="NCBI Taxonomy" id="940294"/>
    <lineage>
        <taxon>Archaea</taxon>
        <taxon>Thermoproteota</taxon>
        <taxon>Thermoprotei</taxon>
        <taxon>Desulfurococcales</taxon>
        <taxon>Desulfurococcaceae</taxon>
        <taxon>Ignicoccus</taxon>
    </lineage>
</organism>
<accession>A0A977KCM2</accession>
<reference evidence="1" key="1">
    <citation type="submission" date="2013-11" db="EMBL/GenBank/DDBJ databases">
        <title>Comparative genomics of Ignicoccus.</title>
        <authorList>
            <person name="Podar M."/>
        </authorList>
    </citation>
    <scope>NUCLEOTIDE SEQUENCE</scope>
    <source>
        <strain evidence="1">DSM 13166</strain>
    </source>
</reference>
<name>A0A977KCM2_9CREN</name>